<protein>
    <submittedName>
        <fullName evidence="2">Uncharacterized protein</fullName>
    </submittedName>
</protein>
<comment type="caution">
    <text evidence="2">The sequence shown here is derived from an EMBL/GenBank/DDBJ whole genome shotgun (WGS) entry which is preliminary data.</text>
</comment>
<accession>A0A699X0A3</accession>
<proteinExistence type="predicted"/>
<evidence type="ECO:0000313" key="2">
    <source>
        <dbReference type="EMBL" id="GFD53492.1"/>
    </source>
</evidence>
<dbReference type="AlphaFoldDB" id="A0A699X0A3"/>
<sequence>MSVLRSHAGWKTKQFKGMTLEQLKEKFIPVWKQWEDFVRMSSKEESERVKRQGLKINQGSSKREISKGASKGISEEELKRMMQLVHIEEVYIEAL</sequence>
<evidence type="ECO:0000256" key="1">
    <source>
        <dbReference type="SAM" id="MobiDB-lite"/>
    </source>
</evidence>
<reference evidence="2" key="1">
    <citation type="journal article" date="2019" name="Sci. Rep.">
        <title>Draft genome of Tanacetum cinerariifolium, the natural source of mosquito coil.</title>
        <authorList>
            <person name="Yamashiro T."/>
            <person name="Shiraishi A."/>
            <person name="Satake H."/>
            <person name="Nakayama K."/>
        </authorList>
    </citation>
    <scope>NUCLEOTIDE SEQUENCE</scope>
</reference>
<name>A0A699X0A3_TANCI</name>
<organism evidence="2">
    <name type="scientific">Tanacetum cinerariifolium</name>
    <name type="common">Dalmatian daisy</name>
    <name type="synonym">Chrysanthemum cinerariifolium</name>
    <dbReference type="NCBI Taxonomy" id="118510"/>
    <lineage>
        <taxon>Eukaryota</taxon>
        <taxon>Viridiplantae</taxon>
        <taxon>Streptophyta</taxon>
        <taxon>Embryophyta</taxon>
        <taxon>Tracheophyta</taxon>
        <taxon>Spermatophyta</taxon>
        <taxon>Magnoliopsida</taxon>
        <taxon>eudicotyledons</taxon>
        <taxon>Gunneridae</taxon>
        <taxon>Pentapetalae</taxon>
        <taxon>asterids</taxon>
        <taxon>campanulids</taxon>
        <taxon>Asterales</taxon>
        <taxon>Asteraceae</taxon>
        <taxon>Asteroideae</taxon>
        <taxon>Anthemideae</taxon>
        <taxon>Anthemidinae</taxon>
        <taxon>Tanacetum</taxon>
    </lineage>
</organism>
<feature type="region of interest" description="Disordered" evidence="1">
    <location>
        <begin position="49"/>
        <end position="71"/>
    </location>
</feature>
<gene>
    <name evidence="2" type="ORF">Tci_925461</name>
</gene>
<dbReference type="EMBL" id="BKCJ011794946">
    <property type="protein sequence ID" value="GFD53492.1"/>
    <property type="molecule type" value="Genomic_DNA"/>
</dbReference>